<accession>A0ABY8KJ29</accession>
<dbReference type="RefSeq" id="WP_066037859.1">
    <property type="nucleotide sequence ID" value="NZ_CP122283.1"/>
</dbReference>
<evidence type="ECO:0000259" key="2">
    <source>
        <dbReference type="Pfam" id="PF15534"/>
    </source>
</evidence>
<protein>
    <recommendedName>
        <fullName evidence="2">Bacterial toxin 35 domain-containing protein</fullName>
    </recommendedName>
</protein>
<reference evidence="3 4" key="1">
    <citation type="submission" date="2023-04" db="EMBL/GenBank/DDBJ databases">
        <title>Genomic of Lysinibacillus capsici TSBLM.</title>
        <authorList>
            <person name="Hu X.S."/>
            <person name="Yu C.H."/>
        </authorList>
    </citation>
    <scope>NUCLEOTIDE SEQUENCE [LARGE SCALE GENOMIC DNA]</scope>
    <source>
        <strain evidence="3 4">TSBLM</strain>
    </source>
</reference>
<evidence type="ECO:0000313" key="4">
    <source>
        <dbReference type="Proteomes" id="UP001244564"/>
    </source>
</evidence>
<name>A0ABY8KJ29_9BACI</name>
<evidence type="ECO:0000256" key="1">
    <source>
        <dbReference type="SAM" id="SignalP"/>
    </source>
</evidence>
<evidence type="ECO:0000313" key="3">
    <source>
        <dbReference type="EMBL" id="WGF38996.1"/>
    </source>
</evidence>
<dbReference type="EMBL" id="CP122283">
    <property type="protein sequence ID" value="WGF38996.1"/>
    <property type="molecule type" value="Genomic_DNA"/>
</dbReference>
<proteinExistence type="predicted"/>
<keyword evidence="4" id="KW-1185">Reference proteome</keyword>
<feature type="chain" id="PRO_5045269032" description="Bacterial toxin 35 domain-containing protein" evidence="1">
    <location>
        <begin position="26"/>
        <end position="188"/>
    </location>
</feature>
<dbReference type="InterPro" id="IPR029109">
    <property type="entry name" value="Ntox35"/>
</dbReference>
<feature type="signal peptide" evidence="1">
    <location>
        <begin position="1"/>
        <end position="25"/>
    </location>
</feature>
<organism evidence="3 4">
    <name type="scientific">Lysinibacillus capsici</name>
    <dbReference type="NCBI Taxonomy" id="2115968"/>
    <lineage>
        <taxon>Bacteria</taxon>
        <taxon>Bacillati</taxon>
        <taxon>Bacillota</taxon>
        <taxon>Bacilli</taxon>
        <taxon>Bacillales</taxon>
        <taxon>Bacillaceae</taxon>
        <taxon>Lysinibacillus</taxon>
    </lineage>
</organism>
<gene>
    <name evidence="3" type="ORF">QBO96_01680</name>
</gene>
<keyword evidence="1" id="KW-0732">Signal</keyword>
<sequence>MKKFIISLISTFLLCATILPSISFAQEINEGSGNENYEYPEGLDNTLPIDKIGDGEEAVQQFWVGPIFRVVLQAGKYISSMNRTGKVIKTARNVVATEAHIFSKKHLDGGILRLGKDRQQIVDRGIDIISKNDDNGKLKQGHNQIWTNINNQPAEVRCFVSKDGQIESFDIFFRAVSTPKPGANLIID</sequence>
<feature type="domain" description="Bacterial toxin 35" evidence="2">
    <location>
        <begin position="98"/>
        <end position="170"/>
    </location>
</feature>
<dbReference type="Proteomes" id="UP001244564">
    <property type="component" value="Chromosome"/>
</dbReference>
<dbReference type="Pfam" id="PF15534">
    <property type="entry name" value="Ntox35"/>
    <property type="match status" value="1"/>
</dbReference>